<dbReference type="EMBL" id="CABDUW010000036">
    <property type="protein sequence ID" value="VTJ54243.1"/>
    <property type="molecule type" value="Genomic_DNA"/>
</dbReference>
<keyword evidence="4" id="KW-1185">Reference proteome</keyword>
<sequence>MLLLLSPDPQTPASPEVGGLSPLGVGGACSSCQALRTPPPPPTSWQEGGRQGWLLANPSLVWAWLRTLAHSPNISPGPVGERHRDGACDGGQAARHHPERAPGVDAGGVHLGGPRPAEGAFSFLACRQIAGDSGELGKEGPESVQAPQAPHSQLVLAQLPEGPQDLPWSVSQEGRQLRALVGALSSAAFPLRRPLEGPLLTGFPLYPCPLHCGSGARGGPLLGGQLVGFCPGPPPTGQTRGDVQKDRRQGDKSFTAVTSAVFRVSDGTWGSGCVLVAGRPSRSEGAGLGLFCWASLVRGPVTWACVLHALLLSSPCGQPGPAHVPTRQAWRQQRPALLGHLKLALRLLQKARSLATSSVPVASEMHPGVQGWSLSWASQSQGGCSSSLQISGFWREVGLASEFNMALDAGMKVEGLFITLSGRNMTVKAAYNKTGDPAGALPAARPAGGRGGGGAGAGPSLPPGALLGEEAAQAAGAEGRMLPSSSGSCTTEKVVGSGRDAAVGKFAFPGKCPALPGGRSFLPTPSNSWPCCSVGLFPGSLGAGPLSPQAPWVTLQGLLPPPRASREGPRLVTPSGCPTLLSPAGHREIHVLDTDYEHYAILRVSLQWQGKEFHVFKYLTRSLDREDEPGFWRFRELTADTGLYLVSRHRRCAKLLKEVSPHPSVCTEDPSPGSAEP</sequence>
<dbReference type="InterPro" id="IPR002345">
    <property type="entry name" value="Lipocalin"/>
</dbReference>
<feature type="compositionally biased region" description="Low complexity" evidence="2">
    <location>
        <begin position="463"/>
        <end position="479"/>
    </location>
</feature>
<proteinExistence type="inferred from homology"/>
<protein>
    <submittedName>
        <fullName evidence="3">Uncharacterized protein</fullName>
    </submittedName>
</protein>
<evidence type="ECO:0000256" key="2">
    <source>
        <dbReference type="SAM" id="MobiDB-lite"/>
    </source>
</evidence>
<dbReference type="Proteomes" id="UP000335636">
    <property type="component" value="Unassembled WGS sequence"/>
</dbReference>
<name>A0A5E4AAC2_MARMO</name>
<evidence type="ECO:0000313" key="4">
    <source>
        <dbReference type="Proteomes" id="UP000335636"/>
    </source>
</evidence>
<feature type="compositionally biased region" description="Gly residues" evidence="2">
    <location>
        <begin position="448"/>
        <end position="457"/>
    </location>
</feature>
<feature type="region of interest" description="Disordered" evidence="2">
    <location>
        <begin position="75"/>
        <end position="102"/>
    </location>
</feature>
<comment type="caution">
    <text evidence="3">The sequence shown here is derived from an EMBL/GenBank/DDBJ whole genome shotgun (WGS) entry which is preliminary data.</text>
</comment>
<feature type="compositionally biased region" description="Low complexity" evidence="2">
    <location>
        <begin position="437"/>
        <end position="447"/>
    </location>
</feature>
<organism evidence="3 4">
    <name type="scientific">Marmota monax</name>
    <name type="common">Woodchuck</name>
    <dbReference type="NCBI Taxonomy" id="9995"/>
    <lineage>
        <taxon>Eukaryota</taxon>
        <taxon>Metazoa</taxon>
        <taxon>Chordata</taxon>
        <taxon>Craniata</taxon>
        <taxon>Vertebrata</taxon>
        <taxon>Euteleostomi</taxon>
        <taxon>Mammalia</taxon>
        <taxon>Eutheria</taxon>
        <taxon>Euarchontoglires</taxon>
        <taxon>Glires</taxon>
        <taxon>Rodentia</taxon>
        <taxon>Sciuromorpha</taxon>
        <taxon>Sciuridae</taxon>
        <taxon>Xerinae</taxon>
        <taxon>Marmotini</taxon>
        <taxon>Marmota</taxon>
    </lineage>
</organism>
<accession>A0A5E4AAC2</accession>
<evidence type="ECO:0000256" key="1">
    <source>
        <dbReference type="ARBA" id="ARBA00006889"/>
    </source>
</evidence>
<evidence type="ECO:0000313" key="3">
    <source>
        <dbReference type="EMBL" id="VTJ54243.1"/>
    </source>
</evidence>
<dbReference type="Gene3D" id="2.40.128.20">
    <property type="match status" value="1"/>
</dbReference>
<reference evidence="3" key="1">
    <citation type="submission" date="2019-04" db="EMBL/GenBank/DDBJ databases">
        <authorList>
            <person name="Alioto T."/>
            <person name="Alioto T."/>
        </authorList>
    </citation>
    <scope>NUCLEOTIDE SEQUENCE [LARGE SCALE GENOMIC DNA]</scope>
</reference>
<dbReference type="PANTHER" id="PTHR11430">
    <property type="entry name" value="LIPOCALIN"/>
    <property type="match status" value="1"/>
</dbReference>
<dbReference type="SUPFAM" id="SSF50814">
    <property type="entry name" value="Lipocalins"/>
    <property type="match status" value="1"/>
</dbReference>
<gene>
    <name evidence="3" type="ORF">MONAX_5E008972</name>
</gene>
<dbReference type="AlphaFoldDB" id="A0A5E4AAC2"/>
<dbReference type="InterPro" id="IPR012674">
    <property type="entry name" value="Calycin"/>
</dbReference>
<feature type="region of interest" description="Disordered" evidence="2">
    <location>
        <begin position="1"/>
        <end position="22"/>
    </location>
</feature>
<dbReference type="GO" id="GO:0036094">
    <property type="term" value="F:small molecule binding"/>
    <property type="evidence" value="ECO:0007669"/>
    <property type="project" value="InterPro"/>
</dbReference>
<dbReference type="PANTHER" id="PTHR11430:SF1">
    <property type="entry name" value="EPIDIDYMAL-SPECIFIC LIPOCALIN-8"/>
    <property type="match status" value="1"/>
</dbReference>
<comment type="similarity">
    <text evidence="1">Belongs to the calycin superfamily. Lipocalin family.</text>
</comment>
<feature type="region of interest" description="Disordered" evidence="2">
    <location>
        <begin position="435"/>
        <end position="493"/>
    </location>
</feature>